<organism evidence="3 4">
    <name type="scientific">Anaeramoeba ignava</name>
    <name type="common">Anaerobic marine amoeba</name>
    <dbReference type="NCBI Taxonomy" id="1746090"/>
    <lineage>
        <taxon>Eukaryota</taxon>
        <taxon>Metamonada</taxon>
        <taxon>Anaeramoebidae</taxon>
        <taxon>Anaeramoeba</taxon>
    </lineage>
</organism>
<feature type="chain" id="PRO_5040414320" evidence="2">
    <location>
        <begin position="22"/>
        <end position="314"/>
    </location>
</feature>
<keyword evidence="2" id="KW-0732">Signal</keyword>
<evidence type="ECO:0000256" key="1">
    <source>
        <dbReference type="SAM" id="Phobius"/>
    </source>
</evidence>
<gene>
    <name evidence="3" type="ORF">M0811_03102</name>
</gene>
<reference evidence="3" key="1">
    <citation type="submission" date="2022-10" db="EMBL/GenBank/DDBJ databases">
        <title>Novel sulphate-reducing endosymbionts in the free-living metamonad Anaeramoeba.</title>
        <authorList>
            <person name="Jerlstrom-Hultqvist J."/>
            <person name="Cepicka I."/>
            <person name="Gallot-Lavallee L."/>
            <person name="Salas-Leiva D."/>
            <person name="Curtis B.A."/>
            <person name="Zahonova K."/>
            <person name="Pipaliya S."/>
            <person name="Dacks J."/>
            <person name="Roger A.J."/>
        </authorList>
    </citation>
    <scope>NUCLEOTIDE SEQUENCE</scope>
    <source>
        <strain evidence="3">BMAN</strain>
    </source>
</reference>
<comment type="caution">
    <text evidence="3">The sequence shown here is derived from an EMBL/GenBank/DDBJ whole genome shotgun (WGS) entry which is preliminary data.</text>
</comment>
<name>A0A9Q0L821_ANAIG</name>
<feature type="transmembrane region" description="Helical" evidence="1">
    <location>
        <begin position="293"/>
        <end position="313"/>
    </location>
</feature>
<dbReference type="EMBL" id="JAPDFW010000136">
    <property type="protein sequence ID" value="KAJ5066758.1"/>
    <property type="molecule type" value="Genomic_DNA"/>
</dbReference>
<keyword evidence="1" id="KW-0472">Membrane</keyword>
<keyword evidence="4" id="KW-1185">Reference proteome</keyword>
<sequence>MQIIIIITIIIITLLFGEVLNQCFIYSDCTSCLENECSLWCEYTFGVGICIEGEGSCYGREVNYVEECHNETNCGSYDCYSCINADESERCNWCDWSSGFGLCFDSAQNANYYLCPYENVIDPNLQSFDCSYGCSSNSVCSECQADTSCSWCDLDGIASCVAKESCVSPLSCLGCASISGCGNCLLENCFYFQNTTPSWIDGEIAYNGICQSSTQNPPSGTILINNTEECQEFIDECSPEETCTGCLNTENCGWCLDSEESPIENGRCKHALEIINKEDICPYLRVSCFDGSFASFLSLSLFTFCFSLSVLFFF</sequence>
<dbReference type="Proteomes" id="UP001149090">
    <property type="component" value="Unassembled WGS sequence"/>
</dbReference>
<evidence type="ECO:0000256" key="2">
    <source>
        <dbReference type="SAM" id="SignalP"/>
    </source>
</evidence>
<keyword evidence="1" id="KW-1133">Transmembrane helix</keyword>
<feature type="signal peptide" evidence="2">
    <location>
        <begin position="1"/>
        <end position="21"/>
    </location>
</feature>
<evidence type="ECO:0000313" key="4">
    <source>
        <dbReference type="Proteomes" id="UP001149090"/>
    </source>
</evidence>
<protein>
    <submittedName>
        <fullName evidence="3">Uncharacterized protein</fullName>
    </submittedName>
</protein>
<proteinExistence type="predicted"/>
<evidence type="ECO:0000313" key="3">
    <source>
        <dbReference type="EMBL" id="KAJ5066758.1"/>
    </source>
</evidence>
<accession>A0A9Q0L821</accession>
<dbReference type="AlphaFoldDB" id="A0A9Q0L821"/>
<keyword evidence="1" id="KW-0812">Transmembrane</keyword>